<dbReference type="EMBL" id="AAMHAO010000020">
    <property type="protein sequence ID" value="EDH2826693.1"/>
    <property type="molecule type" value="Genomic_DNA"/>
</dbReference>
<evidence type="ECO:0000313" key="1">
    <source>
        <dbReference type="EMBL" id="EDH2826693.1"/>
    </source>
</evidence>
<accession>A0A633LEH8</accession>
<reference evidence="1" key="1">
    <citation type="submission" date="2019-10" db="EMBL/GenBank/DDBJ databases">
        <authorList>
            <consortium name="PulseNet: The National Subtyping Network for Foodborne Disease Surveillance"/>
            <person name="Tarr C.L."/>
            <person name="Trees E."/>
            <person name="Katz L.S."/>
            <person name="Carleton-Romer H.A."/>
            <person name="Stroika S."/>
            <person name="Kucerova Z."/>
            <person name="Roache K.F."/>
            <person name="Sabol A.L."/>
            <person name="Besser J."/>
            <person name="Gerner-Smidt P."/>
        </authorList>
    </citation>
    <scope>NUCLEOTIDE SEQUENCE</scope>
    <source>
        <strain evidence="1">PNUSAS107973</strain>
    </source>
</reference>
<organism evidence="1">
    <name type="scientific">Salmonella enterica</name>
    <name type="common">Salmonella choleraesuis</name>
    <dbReference type="NCBI Taxonomy" id="28901"/>
    <lineage>
        <taxon>Bacteria</taxon>
        <taxon>Pseudomonadati</taxon>
        <taxon>Pseudomonadota</taxon>
        <taxon>Gammaproteobacteria</taxon>
        <taxon>Enterobacterales</taxon>
        <taxon>Enterobacteriaceae</taxon>
        <taxon>Salmonella</taxon>
    </lineage>
</organism>
<sequence length="732" mass="74930">MNVTNTLNVNGGLGYGAFEAIRGAGIDNNTAVTVTVNATELADMGFTNTNDWTFNGSEAGTAAAGKNGTWGITYTNITANTNGNISLTGVNLTSSNLTGSTVTLSGAEDAGLTVTGTTLNATTGNVSLKTTNGTLTVGGVNITSASNGTVLSGTSAGNAGVKLTGNISVIRGNLTVNGTANRTGDVNNVRGIDARNAVINVSDAGGVLTMTGKIAGDRGNGSITVVGLDLSGNITVLNATTANLTGVSAKNGYGFLLNASLQGGLTTNSNLTLSSDGSGVNVTNQIGSRVNSTVVKYMVDNNTNIGSMTEVGIDNIYTQSDFTSWIRSGCLTKNFGDFSLKFSGINISAGNINLTGTSFTNSNLTATDGDLVIDNKGGQLGLQNTTLNANEGAVTLTGGKGVLLSSADKVMAKNDITISASHGGVTITGNTTGLLNINSAAGNISVNGNAAGTGSNNNGVFLENTILRAAENINITGVSDGSLYAVGVGGVRLSGAVTLNSKHNNVNGTNIKEELSGVDAIAGVVISHGEFNFYGDTDINADSKLYAGLFFSAQAGFEHIKLNFYNGEFNISAIDRYDGLPLETTMGYAGGISLGPFENTARFVDVQVVNGTLNITAESKQGQGISTLWDNSYDNAEFIDDADYSGFIFTGNGDVNIKGVSEKMTGVQLRSFDNTNLTGKFTLSGESKFRPGILANVASDIKIHNASIYGKSEQDMGIKLDAGSNHSKQINL</sequence>
<feature type="non-terminal residue" evidence="1">
    <location>
        <position position="732"/>
    </location>
</feature>
<dbReference type="AlphaFoldDB" id="A0A633LEH8"/>
<comment type="caution">
    <text evidence="1">The sequence shown here is derived from an EMBL/GenBank/DDBJ whole genome shotgun (WGS) entry which is preliminary data.</text>
</comment>
<gene>
    <name evidence="1" type="ORF">GC738_23655</name>
</gene>
<proteinExistence type="predicted"/>
<name>A0A633LEH8_SALER</name>
<protein>
    <submittedName>
        <fullName evidence="1">Uncharacterized protein</fullName>
    </submittedName>
</protein>